<organism evidence="22 23">
    <name type="scientific">Pelobates cultripes</name>
    <name type="common">Western spadefoot toad</name>
    <dbReference type="NCBI Taxonomy" id="61616"/>
    <lineage>
        <taxon>Eukaryota</taxon>
        <taxon>Metazoa</taxon>
        <taxon>Chordata</taxon>
        <taxon>Craniata</taxon>
        <taxon>Vertebrata</taxon>
        <taxon>Euteleostomi</taxon>
        <taxon>Amphibia</taxon>
        <taxon>Batrachia</taxon>
        <taxon>Anura</taxon>
        <taxon>Pelobatoidea</taxon>
        <taxon>Pelobatidae</taxon>
        <taxon>Pelobates</taxon>
    </lineage>
</organism>
<dbReference type="GO" id="GO:0030027">
    <property type="term" value="C:lamellipodium"/>
    <property type="evidence" value="ECO:0007669"/>
    <property type="project" value="UniProtKB-SubCell"/>
</dbReference>
<evidence type="ECO:0000256" key="14">
    <source>
        <dbReference type="ARBA" id="ARBA00022989"/>
    </source>
</evidence>
<comment type="subcellular location">
    <subcellularLocation>
        <location evidence="2">Apical cell membrane</location>
    </subcellularLocation>
    <subcellularLocation>
        <location evidence="6">Cell projection</location>
        <location evidence="6">Filopodium</location>
    </subcellularLocation>
    <subcellularLocation>
        <location evidence="7">Cell projection</location>
        <location evidence="7">Lamellipodium</location>
    </subcellularLocation>
    <subcellularLocation>
        <location evidence="1">Cell projection</location>
        <location evidence="1">Microvillus</location>
    </subcellularLocation>
    <subcellularLocation>
        <location evidence="4">Cell projection</location>
        <location evidence="4">Ruffle</location>
    </subcellularLocation>
    <subcellularLocation>
        <location evidence="3">Membrane raft</location>
    </subcellularLocation>
    <subcellularLocation>
        <location evidence="5">Membrane</location>
        <topology evidence="5">Single-pass type I membrane protein</topology>
    </subcellularLocation>
</comment>
<keyword evidence="12 21" id="KW-0732">Signal</keyword>
<evidence type="ECO:0000256" key="13">
    <source>
        <dbReference type="ARBA" id="ARBA00022889"/>
    </source>
</evidence>
<keyword evidence="16" id="KW-0325">Glycoprotein</keyword>
<dbReference type="GO" id="GO:0022408">
    <property type="term" value="P:negative regulation of cell-cell adhesion"/>
    <property type="evidence" value="ECO:0007669"/>
    <property type="project" value="TreeGrafter"/>
</dbReference>
<feature type="compositionally biased region" description="Low complexity" evidence="19">
    <location>
        <begin position="212"/>
        <end position="221"/>
    </location>
</feature>
<evidence type="ECO:0000256" key="12">
    <source>
        <dbReference type="ARBA" id="ARBA00022729"/>
    </source>
</evidence>
<evidence type="ECO:0000256" key="19">
    <source>
        <dbReference type="SAM" id="MobiDB-lite"/>
    </source>
</evidence>
<feature type="compositionally biased region" description="Polar residues" evidence="19">
    <location>
        <begin position="143"/>
        <end position="211"/>
    </location>
</feature>
<feature type="compositionally biased region" description="Polar residues" evidence="19">
    <location>
        <begin position="222"/>
        <end position="243"/>
    </location>
</feature>
<name>A0AAD1RR47_PELCU</name>
<dbReference type="GO" id="GO:0016324">
    <property type="term" value="C:apical plasma membrane"/>
    <property type="evidence" value="ECO:0007669"/>
    <property type="project" value="UniProtKB-SubCell"/>
</dbReference>
<dbReference type="Pfam" id="PF06365">
    <property type="entry name" value="CD34_antigen"/>
    <property type="match status" value="1"/>
</dbReference>
<comment type="similarity">
    <text evidence="8">Belongs to the podocalyxin family.</text>
</comment>
<evidence type="ECO:0000256" key="11">
    <source>
        <dbReference type="ARBA" id="ARBA00022692"/>
    </source>
</evidence>
<dbReference type="GO" id="GO:0030175">
    <property type="term" value="C:filopodium"/>
    <property type="evidence" value="ECO:0007669"/>
    <property type="project" value="UniProtKB-SubCell"/>
</dbReference>
<evidence type="ECO:0000256" key="17">
    <source>
        <dbReference type="ARBA" id="ARBA00023273"/>
    </source>
</evidence>
<feature type="transmembrane region" description="Helical" evidence="20">
    <location>
        <begin position="404"/>
        <end position="430"/>
    </location>
</feature>
<evidence type="ECO:0000256" key="5">
    <source>
        <dbReference type="ARBA" id="ARBA00004479"/>
    </source>
</evidence>
<sequence>MAKVKLLLGLLWAIGCGTSLGQDKTTSITSGSDTTLTVVETTTKETTTPVSTTQGPSAANSATNTLSVTTIPQITDALSTVSDTPTSITSNSAIVPLTSSALTVTKNVDTSNLTGITTTKPTTEQISQITTNTANTAISNATGTQPTSGAPSQPSPQTENSTSTGQNPPGNTTQTPVPNIPSSTSLTSNKTSETPNKTYESTTKLTSVITNPSQISPSPSQNATSTSQNSVSPNQNIASTINSPVHPAVHKETTASVSPTSTRSVTPGLGSAVPNINKSTVASGEHFQIICQNAIFNDSQLKIIVKKDSTQKCNNNLSDVNLKSAVEQVCKAIKPGFQISTDKCEVVLGYNAQQDDRLAIMQAVVETHLNASDLFPKLKSIKYEDGTNMFAYGDKVPTEELDDWLSMPLIITIVSLAASLLIIAAIYGCWHQRRSQKRDQRLTEELQTMENGYHDNPTLEVMETSPEMQEKKGGLNGELGDSWIVPLDNLTREDLDEEEDTHL</sequence>
<dbReference type="GO" id="GO:0033634">
    <property type="term" value="P:positive regulation of cell-cell adhesion mediated by integrin"/>
    <property type="evidence" value="ECO:0007669"/>
    <property type="project" value="TreeGrafter"/>
</dbReference>
<feature type="chain" id="PRO_5041931909" description="Podocalyxin" evidence="21">
    <location>
        <begin position="22"/>
        <end position="503"/>
    </location>
</feature>
<proteinExistence type="inferred from homology"/>
<dbReference type="PROSITE" id="PS51257">
    <property type="entry name" value="PROKAR_LIPOPROTEIN"/>
    <property type="match status" value="1"/>
</dbReference>
<evidence type="ECO:0000256" key="20">
    <source>
        <dbReference type="SAM" id="Phobius"/>
    </source>
</evidence>
<protein>
    <recommendedName>
        <fullName evidence="9">Podocalyxin</fullName>
    </recommendedName>
    <alternativeName>
        <fullName evidence="18">Podocalyxin-like protein 1</fullName>
    </alternativeName>
</protein>
<keyword evidence="14 20" id="KW-1133">Transmembrane helix</keyword>
<feature type="region of interest" description="Disordered" evidence="19">
    <location>
        <begin position="138"/>
        <end position="274"/>
    </location>
</feature>
<accession>A0AAD1RR47</accession>
<keyword evidence="10" id="KW-1003">Cell membrane</keyword>
<feature type="compositionally biased region" description="Polar residues" evidence="19">
    <location>
        <begin position="54"/>
        <end position="64"/>
    </location>
</feature>
<evidence type="ECO:0000256" key="3">
    <source>
        <dbReference type="ARBA" id="ARBA00004285"/>
    </source>
</evidence>
<keyword evidence="17" id="KW-0966">Cell projection</keyword>
<keyword evidence="11 20" id="KW-0812">Transmembrane</keyword>
<reference evidence="22" key="1">
    <citation type="submission" date="2022-03" db="EMBL/GenBank/DDBJ databases">
        <authorList>
            <person name="Alioto T."/>
            <person name="Alioto T."/>
            <person name="Gomez Garrido J."/>
        </authorList>
    </citation>
    <scope>NUCLEOTIDE SEQUENCE</scope>
</reference>
<dbReference type="EMBL" id="OW240914">
    <property type="protein sequence ID" value="CAH2275502.1"/>
    <property type="molecule type" value="Genomic_DNA"/>
</dbReference>
<evidence type="ECO:0000256" key="8">
    <source>
        <dbReference type="ARBA" id="ARBA00007029"/>
    </source>
</evidence>
<feature type="compositionally biased region" description="Low complexity" evidence="19">
    <location>
        <begin position="42"/>
        <end position="53"/>
    </location>
</feature>
<dbReference type="GO" id="GO:0045121">
    <property type="term" value="C:membrane raft"/>
    <property type="evidence" value="ECO:0007669"/>
    <property type="project" value="UniProtKB-SubCell"/>
</dbReference>
<dbReference type="InterPro" id="IPR017403">
    <property type="entry name" value="PODXL"/>
</dbReference>
<dbReference type="GO" id="GO:0032534">
    <property type="term" value="P:regulation of microvillus assembly"/>
    <property type="evidence" value="ECO:0007669"/>
    <property type="project" value="TreeGrafter"/>
</dbReference>
<dbReference type="GO" id="GO:0001726">
    <property type="term" value="C:ruffle"/>
    <property type="evidence" value="ECO:0007669"/>
    <property type="project" value="UniProtKB-SubCell"/>
</dbReference>
<dbReference type="GO" id="GO:0031528">
    <property type="term" value="C:microvillus membrane"/>
    <property type="evidence" value="ECO:0007669"/>
    <property type="project" value="TreeGrafter"/>
</dbReference>
<dbReference type="InterPro" id="IPR013836">
    <property type="entry name" value="CD34/Podocalyxin"/>
</dbReference>
<evidence type="ECO:0000313" key="23">
    <source>
        <dbReference type="Proteomes" id="UP001295444"/>
    </source>
</evidence>
<evidence type="ECO:0000256" key="1">
    <source>
        <dbReference type="ARBA" id="ARBA00004105"/>
    </source>
</evidence>
<feature type="compositionally biased region" description="Low complexity" evidence="19">
    <location>
        <begin position="254"/>
        <end position="267"/>
    </location>
</feature>
<dbReference type="GO" id="GO:0007155">
    <property type="term" value="P:cell adhesion"/>
    <property type="evidence" value="ECO:0007669"/>
    <property type="project" value="UniProtKB-KW"/>
</dbReference>
<keyword evidence="23" id="KW-1185">Reference proteome</keyword>
<feature type="signal peptide" evidence="21">
    <location>
        <begin position="1"/>
        <end position="21"/>
    </location>
</feature>
<evidence type="ECO:0000256" key="2">
    <source>
        <dbReference type="ARBA" id="ARBA00004221"/>
    </source>
</evidence>
<dbReference type="GO" id="GO:0016477">
    <property type="term" value="P:cell migration"/>
    <property type="evidence" value="ECO:0007669"/>
    <property type="project" value="InterPro"/>
</dbReference>
<evidence type="ECO:0000256" key="21">
    <source>
        <dbReference type="SAM" id="SignalP"/>
    </source>
</evidence>
<keyword evidence="13" id="KW-0130">Cell adhesion</keyword>
<evidence type="ECO:0000256" key="6">
    <source>
        <dbReference type="ARBA" id="ARBA00004486"/>
    </source>
</evidence>
<evidence type="ECO:0000256" key="10">
    <source>
        <dbReference type="ARBA" id="ARBA00022475"/>
    </source>
</evidence>
<gene>
    <name evidence="22" type="ORF">PECUL_23A059644</name>
</gene>
<dbReference type="AlphaFoldDB" id="A0AAD1RR47"/>
<evidence type="ECO:0000256" key="18">
    <source>
        <dbReference type="ARBA" id="ARBA00031141"/>
    </source>
</evidence>
<keyword evidence="15 20" id="KW-0472">Membrane</keyword>
<dbReference type="Proteomes" id="UP001295444">
    <property type="component" value="Chromosome 03"/>
</dbReference>
<evidence type="ECO:0000256" key="16">
    <source>
        <dbReference type="ARBA" id="ARBA00023180"/>
    </source>
</evidence>
<evidence type="ECO:0000256" key="15">
    <source>
        <dbReference type="ARBA" id="ARBA00023136"/>
    </source>
</evidence>
<dbReference type="PANTHER" id="PTHR12067:SF5">
    <property type="entry name" value="PODOCALYXIN"/>
    <property type="match status" value="1"/>
</dbReference>
<evidence type="ECO:0000256" key="9">
    <source>
        <dbReference type="ARBA" id="ARBA00017371"/>
    </source>
</evidence>
<dbReference type="PANTHER" id="PTHR12067">
    <property type="entry name" value="PODOCALYXIN"/>
    <property type="match status" value="1"/>
</dbReference>
<evidence type="ECO:0000256" key="4">
    <source>
        <dbReference type="ARBA" id="ARBA00004466"/>
    </source>
</evidence>
<evidence type="ECO:0000256" key="7">
    <source>
        <dbReference type="ARBA" id="ARBA00004510"/>
    </source>
</evidence>
<feature type="region of interest" description="Disordered" evidence="19">
    <location>
        <begin position="42"/>
        <end position="64"/>
    </location>
</feature>
<evidence type="ECO:0000313" key="22">
    <source>
        <dbReference type="EMBL" id="CAH2275502.1"/>
    </source>
</evidence>